<evidence type="ECO:0000313" key="1">
    <source>
        <dbReference type="EMBL" id="MBA4542717.1"/>
    </source>
</evidence>
<keyword evidence="2" id="KW-1185">Reference proteome</keyword>
<comment type="caution">
    <text evidence="1">The sequence shown here is derived from an EMBL/GenBank/DDBJ whole genome shotgun (WGS) entry which is preliminary data.</text>
</comment>
<reference evidence="1 2" key="1">
    <citation type="submission" date="2020-07" db="EMBL/GenBank/DDBJ databases">
        <authorList>
            <person name="Feng H."/>
        </authorList>
    </citation>
    <scope>NUCLEOTIDE SEQUENCE [LARGE SCALE GENOMIC DNA]</scope>
    <source>
        <strain evidence="2">s-11</strain>
    </source>
</reference>
<accession>A0A7W1X9Q6</accession>
<sequence length="153" mass="18449">MQLRPEIREALEKIDFINRYKRLSAKYRFKSNERLEGYDNNEVLRILAELGYPARYDKRENFFQIVEEYPPFQFGFHISLKYALLEFIWVARKDGELLTGSPWILLKQLLDGTDESISRPGFRNYDDLWKALEEAFEMYEDFKRALMQMTDPE</sequence>
<name>A0A7W1X9Q6_9BACL</name>
<dbReference type="OrthoDB" id="2720680at2"/>
<dbReference type="RefSeq" id="WP_033102018.1">
    <property type="nucleotide sequence ID" value="NZ_JACEIP010000008.1"/>
</dbReference>
<dbReference type="AlphaFoldDB" id="A0A7W1X9Q6"/>
<evidence type="ECO:0000313" key="2">
    <source>
        <dbReference type="Proteomes" id="UP000530514"/>
    </source>
</evidence>
<dbReference type="Proteomes" id="UP000530514">
    <property type="component" value="Unassembled WGS sequence"/>
</dbReference>
<proteinExistence type="predicted"/>
<protein>
    <submittedName>
        <fullName evidence="1">Uncharacterized protein</fullName>
    </submittedName>
</protein>
<dbReference type="EMBL" id="JACEIP010000008">
    <property type="protein sequence ID" value="MBA4542717.1"/>
    <property type="molecule type" value="Genomic_DNA"/>
</dbReference>
<organism evidence="1 2">
    <name type="scientific">Thermoactinomyces daqus</name>
    <dbReference type="NCBI Taxonomy" id="1329516"/>
    <lineage>
        <taxon>Bacteria</taxon>
        <taxon>Bacillati</taxon>
        <taxon>Bacillota</taxon>
        <taxon>Bacilli</taxon>
        <taxon>Bacillales</taxon>
        <taxon>Thermoactinomycetaceae</taxon>
        <taxon>Thermoactinomyces</taxon>
    </lineage>
</organism>
<gene>
    <name evidence="1" type="ORF">H1164_07355</name>
</gene>